<keyword evidence="2 5" id="KW-0238">DNA-binding</keyword>
<dbReference type="InterPro" id="IPR010982">
    <property type="entry name" value="Lambda_DNA-bd_dom_sf"/>
</dbReference>
<dbReference type="Pfam" id="PF01381">
    <property type="entry name" value="HTH_3"/>
    <property type="match status" value="1"/>
</dbReference>
<evidence type="ECO:0000259" key="4">
    <source>
        <dbReference type="PROSITE" id="PS50943"/>
    </source>
</evidence>
<dbReference type="PANTHER" id="PTHR46797:SF23">
    <property type="entry name" value="HTH-TYPE TRANSCRIPTIONAL REGULATOR SUTR"/>
    <property type="match status" value="1"/>
</dbReference>
<comment type="caution">
    <text evidence="5">The sequence shown here is derived from an EMBL/GenBank/DDBJ whole genome shotgun (WGS) entry which is preliminary data.</text>
</comment>
<dbReference type="GO" id="GO:0003700">
    <property type="term" value="F:DNA-binding transcription factor activity"/>
    <property type="evidence" value="ECO:0007669"/>
    <property type="project" value="TreeGrafter"/>
</dbReference>
<dbReference type="CDD" id="cd00093">
    <property type="entry name" value="HTH_XRE"/>
    <property type="match status" value="1"/>
</dbReference>
<reference evidence="5" key="2">
    <citation type="submission" date="2013-09" db="EMBL/GenBank/DDBJ databases">
        <title>Draft genome sequence of Anaerotruncus colihominis(DSM 17241).</title>
        <authorList>
            <person name="Sudarsanam P."/>
            <person name="Ley R."/>
            <person name="Guruge J."/>
            <person name="Turnbaugh P.J."/>
            <person name="Mahowald M."/>
            <person name="Liep D."/>
            <person name="Gordon J."/>
        </authorList>
    </citation>
    <scope>NUCLEOTIDE SEQUENCE</scope>
    <source>
        <strain evidence="5">DSM 17241</strain>
    </source>
</reference>
<keyword evidence="6" id="KW-1185">Reference proteome</keyword>
<dbReference type="HOGENOM" id="CLU_066192_29_4_9"/>
<proteinExistence type="predicted"/>
<reference evidence="5" key="1">
    <citation type="submission" date="2007-11" db="EMBL/GenBank/DDBJ databases">
        <authorList>
            <person name="Fulton L."/>
            <person name="Clifton S."/>
            <person name="Fulton B."/>
            <person name="Xu J."/>
            <person name="Minx P."/>
            <person name="Pepin K.H."/>
            <person name="Johnson M."/>
            <person name="Thiruvilangam P."/>
            <person name="Bhonagiri V."/>
            <person name="Nash W.E."/>
            <person name="Mardis E.R."/>
            <person name="Wilson R.K."/>
        </authorList>
    </citation>
    <scope>NUCLEOTIDE SEQUENCE [LARGE SCALE GENOMIC DNA]</scope>
    <source>
        <strain evidence="5">DSM 17241</strain>
    </source>
</reference>
<keyword evidence="3" id="KW-0804">Transcription</keyword>
<dbReference type="EMBL" id="ABGD02000025">
    <property type="protein sequence ID" value="EDS09964.1"/>
    <property type="molecule type" value="Genomic_DNA"/>
</dbReference>
<evidence type="ECO:0000256" key="1">
    <source>
        <dbReference type="ARBA" id="ARBA00023015"/>
    </source>
</evidence>
<evidence type="ECO:0000313" key="6">
    <source>
        <dbReference type="Proteomes" id="UP000003803"/>
    </source>
</evidence>
<keyword evidence="1" id="KW-0805">Transcription regulation</keyword>
<dbReference type="GO" id="GO:0003677">
    <property type="term" value="F:DNA binding"/>
    <property type="evidence" value="ECO:0007669"/>
    <property type="project" value="UniProtKB-KW"/>
</dbReference>
<dbReference type="GO" id="GO:0005829">
    <property type="term" value="C:cytosol"/>
    <property type="evidence" value="ECO:0007669"/>
    <property type="project" value="TreeGrafter"/>
</dbReference>
<protein>
    <submittedName>
        <fullName evidence="5">DNA-binding helix-turn-helix protein</fullName>
    </submittedName>
</protein>
<dbReference type="Proteomes" id="UP000003803">
    <property type="component" value="Unassembled WGS sequence"/>
</dbReference>
<dbReference type="Gene3D" id="1.10.260.40">
    <property type="entry name" value="lambda repressor-like DNA-binding domains"/>
    <property type="match status" value="1"/>
</dbReference>
<dbReference type="SUPFAM" id="SSF47413">
    <property type="entry name" value="lambda repressor-like DNA-binding domains"/>
    <property type="match status" value="1"/>
</dbReference>
<feature type="domain" description="HTH cro/C1-type" evidence="4">
    <location>
        <begin position="37"/>
        <end position="92"/>
    </location>
</feature>
<dbReference type="PROSITE" id="PS50943">
    <property type="entry name" value="HTH_CROC1"/>
    <property type="match status" value="1"/>
</dbReference>
<evidence type="ECO:0000256" key="3">
    <source>
        <dbReference type="ARBA" id="ARBA00023163"/>
    </source>
</evidence>
<name>B0PF31_9FIRM</name>
<dbReference type="PANTHER" id="PTHR46797">
    <property type="entry name" value="HTH-TYPE TRANSCRIPTIONAL REGULATOR"/>
    <property type="match status" value="1"/>
</dbReference>
<evidence type="ECO:0000256" key="2">
    <source>
        <dbReference type="ARBA" id="ARBA00023125"/>
    </source>
</evidence>
<dbReference type="InterPro" id="IPR001387">
    <property type="entry name" value="Cro/C1-type_HTH"/>
</dbReference>
<sequence>MMIIHFDPVLNGCVNMDVASRYSNDEARFLKNIGFRIQFFRKKCGMSQEELAEKSNLSYSTISHIESTSTYPMSIIALYRIAAALNIAPYQLLMFD</sequence>
<dbReference type="eggNOG" id="COG3655">
    <property type="taxonomic scope" value="Bacteria"/>
</dbReference>
<gene>
    <name evidence="5" type="ORF">ANACOL_03410</name>
</gene>
<organism evidence="5 6">
    <name type="scientific">Anaerotruncus colihominis DSM 17241</name>
    <dbReference type="NCBI Taxonomy" id="445972"/>
    <lineage>
        <taxon>Bacteria</taxon>
        <taxon>Bacillati</taxon>
        <taxon>Bacillota</taxon>
        <taxon>Clostridia</taxon>
        <taxon>Eubacteriales</taxon>
        <taxon>Oscillospiraceae</taxon>
        <taxon>Anaerotruncus</taxon>
    </lineage>
</organism>
<evidence type="ECO:0000313" key="5">
    <source>
        <dbReference type="EMBL" id="EDS09964.1"/>
    </source>
</evidence>
<dbReference type="AlphaFoldDB" id="B0PF31"/>
<dbReference type="InterPro" id="IPR050807">
    <property type="entry name" value="TransReg_Diox_bact_type"/>
</dbReference>
<accession>B0PF31</accession>
<dbReference type="SMART" id="SM00530">
    <property type="entry name" value="HTH_XRE"/>
    <property type="match status" value="1"/>
</dbReference>